<feature type="transmembrane region" description="Helical" evidence="3">
    <location>
        <begin position="47"/>
        <end position="65"/>
    </location>
</feature>
<evidence type="ECO:0000313" key="5">
    <source>
        <dbReference type="Proteomes" id="UP001550850"/>
    </source>
</evidence>
<dbReference type="PROSITE" id="PS00379">
    <property type="entry name" value="CDP_ALCOHOL_P_TRANSF"/>
    <property type="match status" value="1"/>
</dbReference>
<dbReference type="EMBL" id="JBEZUR010000006">
    <property type="protein sequence ID" value="MEU3553787.1"/>
    <property type="molecule type" value="Genomic_DNA"/>
</dbReference>
<dbReference type="InterPro" id="IPR000462">
    <property type="entry name" value="CDP-OH_P_trans"/>
</dbReference>
<keyword evidence="1 2" id="KW-0808">Transferase</keyword>
<evidence type="ECO:0000256" key="2">
    <source>
        <dbReference type="RuleBase" id="RU003750"/>
    </source>
</evidence>
<keyword evidence="5" id="KW-1185">Reference proteome</keyword>
<sequence length="392" mass="42679">MSQLSLKAVQHLTCKKRDAWWTVFLVDPLATRLLLVMAKFRFITPNGVTWAALVLGLVSAGFFLAADPVSLVVGAIVYHFSFVLDCVDGKLARLKNNGSLFGGWLDYVFDRVRVLACAFGLMGGQYLRTGEGIYLCAGLLVVFLDSLRYLDALQIYKMRAGMRGRIRKTLKARRAAEARAEAAATALAAAELGEDVADTLAAAAATGPGAASDENVVFMEDLLREGEAEGEDESEARAAELRAGMLTASSRQVIDLHTGFHAKFPWYSRVRRALVTRRVRPHLVSGIEFQMFVFIVGPLIGQLLWTTAVAAVLMLSFELLIMYKFWLSTKDFNRVMAELAPGANSDAGMIVPEAYKNYVPPAPVLANGDGSAALPVLPLQQDRLEKSPTSAS</sequence>
<name>A0ABV2YDI0_9ACTN</name>
<comment type="caution">
    <text evidence="4">The sequence shown here is derived from an EMBL/GenBank/DDBJ whole genome shotgun (WGS) entry which is preliminary data.</text>
</comment>
<organism evidence="4 5">
    <name type="scientific">Streptomyces fragilis</name>
    <dbReference type="NCBI Taxonomy" id="67301"/>
    <lineage>
        <taxon>Bacteria</taxon>
        <taxon>Bacillati</taxon>
        <taxon>Actinomycetota</taxon>
        <taxon>Actinomycetes</taxon>
        <taxon>Kitasatosporales</taxon>
        <taxon>Streptomycetaceae</taxon>
        <taxon>Streptomyces</taxon>
    </lineage>
</organism>
<protein>
    <submittedName>
        <fullName evidence="4">CDP-alcohol phosphatidyltransferase family protein</fullName>
    </submittedName>
</protein>
<gene>
    <name evidence="4" type="ORF">AB0E65_06105</name>
</gene>
<keyword evidence="3" id="KW-1133">Transmembrane helix</keyword>
<dbReference type="RefSeq" id="WP_108955198.1">
    <property type="nucleotide sequence ID" value="NZ_BEVZ01000005.1"/>
</dbReference>
<dbReference type="InterPro" id="IPR043130">
    <property type="entry name" value="CDP-OH_PTrfase_TM_dom"/>
</dbReference>
<feature type="transmembrane region" description="Helical" evidence="3">
    <location>
        <begin position="132"/>
        <end position="150"/>
    </location>
</feature>
<dbReference type="Proteomes" id="UP001550850">
    <property type="component" value="Unassembled WGS sequence"/>
</dbReference>
<keyword evidence="3" id="KW-0472">Membrane</keyword>
<feature type="transmembrane region" description="Helical" evidence="3">
    <location>
        <begin position="303"/>
        <end position="326"/>
    </location>
</feature>
<dbReference type="Gene3D" id="1.20.120.1760">
    <property type="match status" value="1"/>
</dbReference>
<comment type="similarity">
    <text evidence="2">Belongs to the CDP-alcohol phosphatidyltransferase class-I family.</text>
</comment>
<feature type="transmembrane region" description="Helical" evidence="3">
    <location>
        <begin position="279"/>
        <end position="297"/>
    </location>
</feature>
<reference evidence="4 5" key="1">
    <citation type="submission" date="2024-06" db="EMBL/GenBank/DDBJ databases">
        <title>The Natural Products Discovery Center: Release of the First 8490 Sequenced Strains for Exploring Actinobacteria Biosynthetic Diversity.</title>
        <authorList>
            <person name="Kalkreuter E."/>
            <person name="Kautsar S.A."/>
            <person name="Yang D."/>
            <person name="Bader C.D."/>
            <person name="Teijaro C.N."/>
            <person name="Fluegel L."/>
            <person name="Davis C.M."/>
            <person name="Simpson J.R."/>
            <person name="Lauterbach L."/>
            <person name="Steele A.D."/>
            <person name="Gui C."/>
            <person name="Meng S."/>
            <person name="Li G."/>
            <person name="Viehrig K."/>
            <person name="Ye F."/>
            <person name="Su P."/>
            <person name="Kiefer A.F."/>
            <person name="Nichols A."/>
            <person name="Cepeda A.J."/>
            <person name="Yan W."/>
            <person name="Fan B."/>
            <person name="Jiang Y."/>
            <person name="Adhikari A."/>
            <person name="Zheng C.-J."/>
            <person name="Schuster L."/>
            <person name="Cowan T.M."/>
            <person name="Smanski M.J."/>
            <person name="Chevrette M.G."/>
            <person name="De Carvalho L.P.S."/>
            <person name="Shen B."/>
        </authorList>
    </citation>
    <scope>NUCLEOTIDE SEQUENCE [LARGE SCALE GENOMIC DNA]</scope>
    <source>
        <strain evidence="4 5">NPDC038104</strain>
    </source>
</reference>
<evidence type="ECO:0000313" key="4">
    <source>
        <dbReference type="EMBL" id="MEU3553787.1"/>
    </source>
</evidence>
<proteinExistence type="inferred from homology"/>
<dbReference type="Pfam" id="PF01066">
    <property type="entry name" value="CDP-OH_P_transf"/>
    <property type="match status" value="1"/>
</dbReference>
<accession>A0ABV2YDI0</accession>
<keyword evidence="3" id="KW-0812">Transmembrane</keyword>
<evidence type="ECO:0000256" key="1">
    <source>
        <dbReference type="ARBA" id="ARBA00022679"/>
    </source>
</evidence>
<evidence type="ECO:0000256" key="3">
    <source>
        <dbReference type="SAM" id="Phobius"/>
    </source>
</evidence>
<dbReference type="InterPro" id="IPR048254">
    <property type="entry name" value="CDP_ALCOHOL_P_TRANSF_CS"/>
</dbReference>